<evidence type="ECO:0000313" key="4">
    <source>
        <dbReference type="EMBL" id="CAB5026782.1"/>
    </source>
</evidence>
<evidence type="ECO:0000256" key="3">
    <source>
        <dbReference type="ARBA" id="ARBA00023163"/>
    </source>
</evidence>
<sequence>MTSLDALAHDLEISKQTILYWFPSKEALMVAVIARSADELSGVLESALTNAGEGWERVEAIVRSVFRLAARRPALLGLLREVARLGPPAATQMTEALDPLVARATGFLSDEMDAGRMRKSDPRLLLLAMYSTVIGMVTEVEVLRALGEEPTARSLVRRRTDVLELLRSALVIEEG</sequence>
<dbReference type="InterPro" id="IPR009057">
    <property type="entry name" value="Homeodomain-like_sf"/>
</dbReference>
<dbReference type="SUPFAM" id="SSF48498">
    <property type="entry name" value="Tetracyclin repressor-like, C-terminal domain"/>
    <property type="match status" value="1"/>
</dbReference>
<dbReference type="AlphaFoldDB" id="A0A6J7RDD1"/>
<keyword evidence="2" id="KW-0238">DNA-binding</keyword>
<protein>
    <submittedName>
        <fullName evidence="4">Unannotated protein</fullName>
    </submittedName>
</protein>
<dbReference type="InterPro" id="IPR036271">
    <property type="entry name" value="Tet_transcr_reg_TetR-rel_C_sf"/>
</dbReference>
<dbReference type="GO" id="GO:0003700">
    <property type="term" value="F:DNA-binding transcription factor activity"/>
    <property type="evidence" value="ECO:0007669"/>
    <property type="project" value="TreeGrafter"/>
</dbReference>
<dbReference type="SUPFAM" id="SSF46689">
    <property type="entry name" value="Homeodomain-like"/>
    <property type="match status" value="1"/>
</dbReference>
<organism evidence="4">
    <name type="scientific">freshwater metagenome</name>
    <dbReference type="NCBI Taxonomy" id="449393"/>
    <lineage>
        <taxon>unclassified sequences</taxon>
        <taxon>metagenomes</taxon>
        <taxon>ecological metagenomes</taxon>
    </lineage>
</organism>
<dbReference type="PANTHER" id="PTHR30055">
    <property type="entry name" value="HTH-TYPE TRANSCRIPTIONAL REGULATOR RUTR"/>
    <property type="match status" value="1"/>
</dbReference>
<evidence type="ECO:0000256" key="1">
    <source>
        <dbReference type="ARBA" id="ARBA00023015"/>
    </source>
</evidence>
<dbReference type="PANTHER" id="PTHR30055:SF234">
    <property type="entry name" value="HTH-TYPE TRANSCRIPTIONAL REGULATOR BETI"/>
    <property type="match status" value="1"/>
</dbReference>
<dbReference type="InterPro" id="IPR050109">
    <property type="entry name" value="HTH-type_TetR-like_transc_reg"/>
</dbReference>
<dbReference type="GO" id="GO:0000976">
    <property type="term" value="F:transcription cis-regulatory region binding"/>
    <property type="evidence" value="ECO:0007669"/>
    <property type="project" value="TreeGrafter"/>
</dbReference>
<gene>
    <name evidence="4" type="ORF">UFOPK4112_01282</name>
</gene>
<keyword evidence="1" id="KW-0805">Transcription regulation</keyword>
<dbReference type="Gene3D" id="1.10.357.10">
    <property type="entry name" value="Tetracycline Repressor, domain 2"/>
    <property type="match status" value="1"/>
</dbReference>
<evidence type="ECO:0000256" key="2">
    <source>
        <dbReference type="ARBA" id="ARBA00023125"/>
    </source>
</evidence>
<dbReference type="Gene3D" id="1.10.10.60">
    <property type="entry name" value="Homeodomain-like"/>
    <property type="match status" value="1"/>
</dbReference>
<dbReference type="EMBL" id="CAFBPM010000012">
    <property type="protein sequence ID" value="CAB5026782.1"/>
    <property type="molecule type" value="Genomic_DNA"/>
</dbReference>
<reference evidence="4" key="1">
    <citation type="submission" date="2020-05" db="EMBL/GenBank/DDBJ databases">
        <authorList>
            <person name="Chiriac C."/>
            <person name="Salcher M."/>
            <person name="Ghai R."/>
            <person name="Kavagutti S V."/>
        </authorList>
    </citation>
    <scope>NUCLEOTIDE SEQUENCE</scope>
</reference>
<name>A0A6J7RDD1_9ZZZZ</name>
<accession>A0A6J7RDD1</accession>
<proteinExistence type="predicted"/>
<keyword evidence="3" id="KW-0804">Transcription</keyword>